<dbReference type="AlphaFoldDB" id="A0A1S1MSE1"/>
<keyword evidence="2" id="KW-1185">Reference proteome</keyword>
<gene>
    <name evidence="1" type="ORF">BET10_20265</name>
</gene>
<dbReference type="Proteomes" id="UP000179786">
    <property type="component" value="Unassembled WGS sequence"/>
</dbReference>
<reference evidence="1 2" key="1">
    <citation type="submission" date="2016-09" db="EMBL/GenBank/DDBJ databases">
        <title>Pseudoalteromonas amylolytica sp. nov., isolated from the surface seawater.</title>
        <authorList>
            <person name="Wu Y.-H."/>
            <person name="Cheng H."/>
            <person name="Jin X.-B."/>
            <person name="Wang C.-S."/>
            <person name="Xu X.-W."/>
        </authorList>
    </citation>
    <scope>NUCLEOTIDE SEQUENCE [LARGE SCALE GENOMIC DNA]</scope>
    <source>
        <strain evidence="1 2">JW1</strain>
    </source>
</reference>
<dbReference type="STRING" id="1859457.BET10_20265"/>
<protein>
    <submittedName>
        <fullName evidence="1">Uncharacterized protein</fullName>
    </submittedName>
</protein>
<comment type="caution">
    <text evidence="1">The sequence shown here is derived from an EMBL/GenBank/DDBJ whole genome shotgun (WGS) entry which is preliminary data.</text>
</comment>
<proteinExistence type="predicted"/>
<evidence type="ECO:0000313" key="1">
    <source>
        <dbReference type="EMBL" id="OHU87284.1"/>
    </source>
</evidence>
<sequence length="78" mass="8861">MFKTPINDKLVTHLTTKSIFFAQQKCVLVIKSSLISKTAPIISDFSKALILLSKNNYIKNIEMLGGHYFHSVDTLLKY</sequence>
<evidence type="ECO:0000313" key="2">
    <source>
        <dbReference type="Proteomes" id="UP000179786"/>
    </source>
</evidence>
<accession>A0A1S1MSE1</accession>
<organism evidence="1 2">
    <name type="scientific">Pseudoalteromonas amylolytica</name>
    <dbReference type="NCBI Taxonomy" id="1859457"/>
    <lineage>
        <taxon>Bacteria</taxon>
        <taxon>Pseudomonadati</taxon>
        <taxon>Pseudomonadota</taxon>
        <taxon>Gammaproteobacteria</taxon>
        <taxon>Alteromonadales</taxon>
        <taxon>Pseudoalteromonadaceae</taxon>
        <taxon>Pseudoalteromonas</taxon>
    </lineage>
</organism>
<name>A0A1S1MSE1_9GAMM</name>
<dbReference type="EMBL" id="MKJU01000032">
    <property type="protein sequence ID" value="OHU87284.1"/>
    <property type="molecule type" value="Genomic_DNA"/>
</dbReference>